<feature type="signal peptide" evidence="2">
    <location>
        <begin position="1"/>
        <end position="16"/>
    </location>
</feature>
<feature type="chain" id="PRO_5047047827" evidence="2">
    <location>
        <begin position="17"/>
        <end position="100"/>
    </location>
</feature>
<evidence type="ECO:0000313" key="4">
    <source>
        <dbReference type="Proteomes" id="UP001174677"/>
    </source>
</evidence>
<proteinExistence type="predicted"/>
<evidence type="ECO:0000256" key="1">
    <source>
        <dbReference type="SAM" id="MobiDB-lite"/>
    </source>
</evidence>
<reference evidence="3 4" key="1">
    <citation type="journal article" date="2023" name="Plant Biotechnol. J.">
        <title>Chromosome-level wild Hevea brasiliensis genome provides new tools for genomic-assisted breeding and valuable loci to elevate rubber yield.</title>
        <authorList>
            <person name="Cheng H."/>
            <person name="Song X."/>
            <person name="Hu Y."/>
            <person name="Wu T."/>
            <person name="Yang Q."/>
            <person name="An Z."/>
            <person name="Feng S."/>
            <person name="Deng Z."/>
            <person name="Wu W."/>
            <person name="Zeng X."/>
            <person name="Tu M."/>
            <person name="Wang X."/>
            <person name="Huang H."/>
        </authorList>
    </citation>
    <scope>NUCLEOTIDE SEQUENCE [LARGE SCALE GENOMIC DNA]</scope>
    <source>
        <strain evidence="3">MT/VB/25A 57/8</strain>
    </source>
</reference>
<dbReference type="EMBL" id="JARPOI010000015">
    <property type="protein sequence ID" value="KAJ9153137.1"/>
    <property type="molecule type" value="Genomic_DNA"/>
</dbReference>
<name>A0ABQ9KX91_HEVBR</name>
<evidence type="ECO:0000256" key="2">
    <source>
        <dbReference type="SAM" id="SignalP"/>
    </source>
</evidence>
<keyword evidence="2" id="KW-0732">Signal</keyword>
<feature type="compositionally biased region" description="Polar residues" evidence="1">
    <location>
        <begin position="30"/>
        <end position="56"/>
    </location>
</feature>
<organism evidence="3 4">
    <name type="scientific">Hevea brasiliensis</name>
    <name type="common">Para rubber tree</name>
    <name type="synonym">Siphonia brasiliensis</name>
    <dbReference type="NCBI Taxonomy" id="3981"/>
    <lineage>
        <taxon>Eukaryota</taxon>
        <taxon>Viridiplantae</taxon>
        <taxon>Streptophyta</taxon>
        <taxon>Embryophyta</taxon>
        <taxon>Tracheophyta</taxon>
        <taxon>Spermatophyta</taxon>
        <taxon>Magnoliopsida</taxon>
        <taxon>eudicotyledons</taxon>
        <taxon>Gunneridae</taxon>
        <taxon>Pentapetalae</taxon>
        <taxon>rosids</taxon>
        <taxon>fabids</taxon>
        <taxon>Malpighiales</taxon>
        <taxon>Euphorbiaceae</taxon>
        <taxon>Crotonoideae</taxon>
        <taxon>Micrandreae</taxon>
        <taxon>Hevea</taxon>
    </lineage>
</organism>
<accession>A0ABQ9KX91</accession>
<sequence>MSLFFLLLETIFALHGDKDYKAQKPKKTTKVPQAQTTKDPKTTGLTRNTSRKPSGATSSTSRTSRRSLNQSEGNCKIETGSPTPYPYASISTQNGNRIGS</sequence>
<keyword evidence="4" id="KW-1185">Reference proteome</keyword>
<protein>
    <submittedName>
        <fullName evidence="3">Uncharacterized protein</fullName>
    </submittedName>
</protein>
<comment type="caution">
    <text evidence="3">The sequence shown here is derived from an EMBL/GenBank/DDBJ whole genome shotgun (WGS) entry which is preliminary data.</text>
</comment>
<evidence type="ECO:0000313" key="3">
    <source>
        <dbReference type="EMBL" id="KAJ9153137.1"/>
    </source>
</evidence>
<dbReference type="Proteomes" id="UP001174677">
    <property type="component" value="Chromosome 15"/>
</dbReference>
<feature type="region of interest" description="Disordered" evidence="1">
    <location>
        <begin position="17"/>
        <end position="100"/>
    </location>
</feature>
<gene>
    <name evidence="3" type="ORF">P3X46_026613</name>
</gene>
<feature type="compositionally biased region" description="Polar residues" evidence="1">
    <location>
        <begin position="89"/>
        <end position="100"/>
    </location>
</feature>